<name>A0A7X9E6V0_UNCKA</name>
<evidence type="ECO:0000313" key="3">
    <source>
        <dbReference type="Proteomes" id="UP000590542"/>
    </source>
</evidence>
<dbReference type="Proteomes" id="UP000590542">
    <property type="component" value="Unassembled WGS sequence"/>
</dbReference>
<keyword evidence="1" id="KW-1133">Transmembrane helix</keyword>
<feature type="transmembrane region" description="Helical" evidence="1">
    <location>
        <begin position="136"/>
        <end position="157"/>
    </location>
</feature>
<evidence type="ECO:0000256" key="1">
    <source>
        <dbReference type="SAM" id="Phobius"/>
    </source>
</evidence>
<comment type="caution">
    <text evidence="2">The sequence shown here is derived from an EMBL/GenBank/DDBJ whole genome shotgun (WGS) entry which is preliminary data.</text>
</comment>
<keyword evidence="1" id="KW-0812">Transmembrane</keyword>
<keyword evidence="1" id="KW-0472">Membrane</keyword>
<evidence type="ECO:0000313" key="2">
    <source>
        <dbReference type="EMBL" id="NMB91346.1"/>
    </source>
</evidence>
<protein>
    <submittedName>
        <fullName evidence="2">Histidine phosphatase family protein</fullName>
    </submittedName>
</protein>
<reference evidence="2 3" key="1">
    <citation type="journal article" date="2020" name="Biotechnol. Biofuels">
        <title>New insights from the biogas microbiome by comprehensive genome-resolved metagenomics of nearly 1600 species originating from multiple anaerobic digesters.</title>
        <authorList>
            <person name="Campanaro S."/>
            <person name="Treu L."/>
            <person name="Rodriguez-R L.M."/>
            <person name="Kovalovszki A."/>
            <person name="Ziels R.M."/>
            <person name="Maus I."/>
            <person name="Zhu X."/>
            <person name="Kougias P.G."/>
            <person name="Basile A."/>
            <person name="Luo G."/>
            <person name="Schluter A."/>
            <person name="Konstantinidis K.T."/>
            <person name="Angelidaki I."/>
        </authorList>
    </citation>
    <scope>NUCLEOTIDE SEQUENCE [LARGE SCALE GENOMIC DNA]</scope>
    <source>
        <strain evidence="2">AS27yjCOA_202</strain>
    </source>
</reference>
<accession>A0A7X9E6V0</accession>
<organism evidence="2 3">
    <name type="scientific">candidate division WWE3 bacterium</name>
    <dbReference type="NCBI Taxonomy" id="2053526"/>
    <lineage>
        <taxon>Bacteria</taxon>
        <taxon>Katanobacteria</taxon>
    </lineage>
</organism>
<dbReference type="Pfam" id="PF00300">
    <property type="entry name" value="His_Phos_1"/>
    <property type="match status" value="1"/>
</dbReference>
<dbReference type="AlphaFoldDB" id="A0A7X9E6V0"/>
<dbReference type="InterPro" id="IPR013078">
    <property type="entry name" value="His_Pase_superF_clade-1"/>
</dbReference>
<dbReference type="SUPFAM" id="SSF53254">
    <property type="entry name" value="Phosphoglycerate mutase-like"/>
    <property type="match status" value="1"/>
</dbReference>
<dbReference type="InterPro" id="IPR029033">
    <property type="entry name" value="His_PPase_superfam"/>
</dbReference>
<dbReference type="EMBL" id="JAAZNV010000006">
    <property type="protein sequence ID" value="NMB91346.1"/>
    <property type="molecule type" value="Genomic_DNA"/>
</dbReference>
<gene>
    <name evidence="2" type="ORF">GYA37_00690</name>
</gene>
<dbReference type="Gene3D" id="3.40.50.1240">
    <property type="entry name" value="Phosphoglycerate mutase-like"/>
    <property type="match status" value="1"/>
</dbReference>
<sequence>MKVVTFIRHYRLAYPFDSKENTDHEQYVNLSKGLIDPSINSDVKNYITNELDLDAYKQFDVIISSPSKRTLESANEVKKVFNLNIKIETCELLEECAWNPDLPGERINRFIDGTELSTLKDTWERIKELDKYLKGLSYNNMLCVTHSFFMQILYLYYSGSFKNYKDIKYEDIKSSFHGEYLKGFDVNYPDLGK</sequence>
<proteinExistence type="predicted"/>